<dbReference type="PANTHER" id="PTHR30329">
    <property type="entry name" value="STATOR ELEMENT OF FLAGELLAR MOTOR COMPLEX"/>
    <property type="match status" value="1"/>
</dbReference>
<dbReference type="EMBL" id="JAGTXB010000022">
    <property type="protein sequence ID" value="MBS0031464.1"/>
    <property type="molecule type" value="Genomic_DNA"/>
</dbReference>
<evidence type="ECO:0000256" key="1">
    <source>
        <dbReference type="ARBA" id="ARBA00004442"/>
    </source>
</evidence>
<organism evidence="6 7">
    <name type="scientific">Chitinophaga hostae</name>
    <dbReference type="NCBI Taxonomy" id="2831022"/>
    <lineage>
        <taxon>Bacteria</taxon>
        <taxon>Pseudomonadati</taxon>
        <taxon>Bacteroidota</taxon>
        <taxon>Chitinophagia</taxon>
        <taxon>Chitinophagales</taxon>
        <taxon>Chitinophagaceae</taxon>
        <taxon>Chitinophaga</taxon>
    </lineage>
</organism>
<dbReference type="Pfam" id="PF00691">
    <property type="entry name" value="OmpA"/>
    <property type="match status" value="1"/>
</dbReference>
<sequence length="176" mass="19443">MAQDRAQAVASFLVYKKGFSFDDFIIKGVGKLSPNADSSERVELVNCQPAQEITVSVTRTDTLLVPDLLFQVNSHQLEPQMLQSLDSLVGKIPGSDRISLTVTGHTDNTGTNIYNQELSMKRAFTVADYIREKKPGSNITAVNGMGESMPVSDNKTAAGRRKNRRVEIVIYYLSEE</sequence>
<keyword evidence="3" id="KW-0998">Cell outer membrane</keyword>
<dbReference type="RefSeq" id="WP_211976624.1">
    <property type="nucleotide sequence ID" value="NZ_CBFHAM010000022.1"/>
</dbReference>
<feature type="domain" description="OmpA-like" evidence="5">
    <location>
        <begin position="57"/>
        <end position="174"/>
    </location>
</feature>
<keyword evidence="7" id="KW-1185">Reference proteome</keyword>
<dbReference type="InterPro" id="IPR050330">
    <property type="entry name" value="Bact_OuterMem_StrucFunc"/>
</dbReference>
<evidence type="ECO:0000259" key="5">
    <source>
        <dbReference type="PROSITE" id="PS51123"/>
    </source>
</evidence>
<dbReference type="Gene3D" id="3.30.1330.60">
    <property type="entry name" value="OmpA-like domain"/>
    <property type="match status" value="1"/>
</dbReference>
<dbReference type="CDD" id="cd07185">
    <property type="entry name" value="OmpA_C-like"/>
    <property type="match status" value="1"/>
</dbReference>
<name>A0ABS5J8C3_9BACT</name>
<comment type="subcellular location">
    <subcellularLocation>
        <location evidence="1">Cell outer membrane</location>
    </subcellularLocation>
</comment>
<accession>A0ABS5J8C3</accession>
<evidence type="ECO:0000256" key="2">
    <source>
        <dbReference type="ARBA" id="ARBA00023136"/>
    </source>
</evidence>
<proteinExistence type="predicted"/>
<evidence type="ECO:0000256" key="3">
    <source>
        <dbReference type="ARBA" id="ARBA00023237"/>
    </source>
</evidence>
<dbReference type="SUPFAM" id="SSF103088">
    <property type="entry name" value="OmpA-like"/>
    <property type="match status" value="1"/>
</dbReference>
<evidence type="ECO:0000256" key="4">
    <source>
        <dbReference type="PROSITE-ProRule" id="PRU00473"/>
    </source>
</evidence>
<dbReference type="PANTHER" id="PTHR30329:SF21">
    <property type="entry name" value="LIPOPROTEIN YIAD-RELATED"/>
    <property type="match status" value="1"/>
</dbReference>
<evidence type="ECO:0000313" key="6">
    <source>
        <dbReference type="EMBL" id="MBS0031464.1"/>
    </source>
</evidence>
<dbReference type="InterPro" id="IPR006665">
    <property type="entry name" value="OmpA-like"/>
</dbReference>
<dbReference type="PRINTS" id="PR01021">
    <property type="entry name" value="OMPADOMAIN"/>
</dbReference>
<keyword evidence="2 4" id="KW-0472">Membrane</keyword>
<comment type="caution">
    <text evidence="6">The sequence shown here is derived from an EMBL/GenBank/DDBJ whole genome shotgun (WGS) entry which is preliminary data.</text>
</comment>
<dbReference type="InterPro" id="IPR036737">
    <property type="entry name" value="OmpA-like_sf"/>
</dbReference>
<evidence type="ECO:0000313" key="7">
    <source>
        <dbReference type="Proteomes" id="UP000676386"/>
    </source>
</evidence>
<dbReference type="Proteomes" id="UP000676386">
    <property type="component" value="Unassembled WGS sequence"/>
</dbReference>
<protein>
    <submittedName>
        <fullName evidence="6">OmpA family protein</fullName>
    </submittedName>
</protein>
<dbReference type="InterPro" id="IPR006664">
    <property type="entry name" value="OMP_bac"/>
</dbReference>
<reference evidence="6 7" key="1">
    <citation type="submission" date="2021-04" db="EMBL/GenBank/DDBJ databases">
        <title>Chitinophaga sp. nov., isolated from the rhizosphere soil.</title>
        <authorList>
            <person name="He S."/>
        </authorList>
    </citation>
    <scope>NUCLEOTIDE SEQUENCE [LARGE SCALE GENOMIC DNA]</scope>
    <source>
        <strain evidence="6 7">2R12</strain>
    </source>
</reference>
<gene>
    <name evidence="6" type="ORF">KE626_29310</name>
</gene>
<dbReference type="PROSITE" id="PS51123">
    <property type="entry name" value="OMPA_2"/>
    <property type="match status" value="1"/>
</dbReference>